<dbReference type="Gene3D" id="1.10.357.10">
    <property type="entry name" value="Tetracycline Repressor, domain 2"/>
    <property type="match status" value="1"/>
</dbReference>
<reference evidence="6 7" key="1">
    <citation type="submission" date="2020-06" db="EMBL/GenBank/DDBJ databases">
        <authorList>
            <person name="Chanama M."/>
        </authorList>
    </citation>
    <scope>NUCLEOTIDE SEQUENCE [LARGE SCALE GENOMIC DNA]</scope>
    <source>
        <strain evidence="6 7">TBRC6557</strain>
    </source>
</reference>
<organism evidence="6 7">
    <name type="scientific">Nonomuraea rhodomycinica</name>
    <dbReference type="NCBI Taxonomy" id="1712872"/>
    <lineage>
        <taxon>Bacteria</taxon>
        <taxon>Bacillati</taxon>
        <taxon>Actinomycetota</taxon>
        <taxon>Actinomycetes</taxon>
        <taxon>Streptosporangiales</taxon>
        <taxon>Streptosporangiaceae</taxon>
        <taxon>Nonomuraea</taxon>
    </lineage>
</organism>
<dbReference type="InterPro" id="IPR050109">
    <property type="entry name" value="HTH-type_TetR-like_transc_reg"/>
</dbReference>
<dbReference type="AlphaFoldDB" id="A0A7Y6IZ23"/>
<dbReference type="GO" id="GO:0000976">
    <property type="term" value="F:transcription cis-regulatory region binding"/>
    <property type="evidence" value="ECO:0007669"/>
    <property type="project" value="TreeGrafter"/>
</dbReference>
<dbReference type="PANTHER" id="PTHR30055:SF234">
    <property type="entry name" value="HTH-TYPE TRANSCRIPTIONAL REGULATOR BETI"/>
    <property type="match status" value="1"/>
</dbReference>
<evidence type="ECO:0000256" key="2">
    <source>
        <dbReference type="ARBA" id="ARBA00023125"/>
    </source>
</evidence>
<gene>
    <name evidence="6" type="ORF">HT134_42135</name>
</gene>
<sequence length="229" mass="25145">MRVTLSVWINIGKGEAHLSPGHKFVTNLRRVNLRELKKQETRQAISDQATRLFIEQGFEKTTIADIAVAARVAKMTVTNYFPRKEDLALDHAEQFVASLAGVVAGRPPGQSAFAALKEAFLRAVDARDPVAGFAGRAFSRMIADSPTLVARLRDMHEQREAALAAELAKEHDELTARAVAAQLAGAHRVLFAEVQRRTLDGQSDSEIAEALRPAAHRVFDLLEPSVGRF</sequence>
<dbReference type="PANTHER" id="PTHR30055">
    <property type="entry name" value="HTH-TYPE TRANSCRIPTIONAL REGULATOR RUTR"/>
    <property type="match status" value="1"/>
</dbReference>
<evidence type="ECO:0000313" key="6">
    <source>
        <dbReference type="EMBL" id="NUW46663.1"/>
    </source>
</evidence>
<comment type="caution">
    <text evidence="6">The sequence shown here is derived from an EMBL/GenBank/DDBJ whole genome shotgun (WGS) entry which is preliminary data.</text>
</comment>
<dbReference type="SUPFAM" id="SSF46689">
    <property type="entry name" value="Homeodomain-like"/>
    <property type="match status" value="1"/>
</dbReference>
<protein>
    <submittedName>
        <fullName evidence="6">TetR family transcriptional regulator</fullName>
    </submittedName>
</protein>
<keyword evidence="1" id="KW-0805">Transcription regulation</keyword>
<keyword evidence="7" id="KW-1185">Reference proteome</keyword>
<name>A0A7Y6IZ23_9ACTN</name>
<dbReference type="EMBL" id="JABWGO010000018">
    <property type="protein sequence ID" value="NUW46663.1"/>
    <property type="molecule type" value="Genomic_DNA"/>
</dbReference>
<dbReference type="InterPro" id="IPR001647">
    <property type="entry name" value="HTH_TetR"/>
</dbReference>
<evidence type="ECO:0000259" key="5">
    <source>
        <dbReference type="PROSITE" id="PS50977"/>
    </source>
</evidence>
<keyword evidence="2 4" id="KW-0238">DNA-binding</keyword>
<accession>A0A7Y6IZ23</accession>
<feature type="domain" description="HTH tetR-type" evidence="5">
    <location>
        <begin position="39"/>
        <end position="99"/>
    </location>
</feature>
<evidence type="ECO:0000256" key="4">
    <source>
        <dbReference type="PROSITE-ProRule" id="PRU00335"/>
    </source>
</evidence>
<proteinExistence type="predicted"/>
<dbReference type="InterPro" id="IPR009057">
    <property type="entry name" value="Homeodomain-like_sf"/>
</dbReference>
<dbReference type="PROSITE" id="PS50977">
    <property type="entry name" value="HTH_TETR_2"/>
    <property type="match status" value="1"/>
</dbReference>
<keyword evidence="3" id="KW-0804">Transcription</keyword>
<evidence type="ECO:0000256" key="3">
    <source>
        <dbReference type="ARBA" id="ARBA00023163"/>
    </source>
</evidence>
<dbReference type="GO" id="GO:0003700">
    <property type="term" value="F:DNA-binding transcription factor activity"/>
    <property type="evidence" value="ECO:0007669"/>
    <property type="project" value="TreeGrafter"/>
</dbReference>
<dbReference type="Gene3D" id="1.10.10.60">
    <property type="entry name" value="Homeodomain-like"/>
    <property type="match status" value="1"/>
</dbReference>
<evidence type="ECO:0000256" key="1">
    <source>
        <dbReference type="ARBA" id="ARBA00023015"/>
    </source>
</evidence>
<evidence type="ECO:0000313" key="7">
    <source>
        <dbReference type="Proteomes" id="UP000546126"/>
    </source>
</evidence>
<dbReference type="Pfam" id="PF00440">
    <property type="entry name" value="TetR_N"/>
    <property type="match status" value="1"/>
</dbReference>
<feature type="DNA-binding region" description="H-T-H motif" evidence="4">
    <location>
        <begin position="62"/>
        <end position="81"/>
    </location>
</feature>
<dbReference type="Proteomes" id="UP000546126">
    <property type="component" value="Unassembled WGS sequence"/>
</dbReference>